<feature type="compositionally biased region" description="Low complexity" evidence="2">
    <location>
        <begin position="934"/>
        <end position="947"/>
    </location>
</feature>
<proteinExistence type="predicted"/>
<feature type="region of interest" description="Disordered" evidence="2">
    <location>
        <begin position="299"/>
        <end position="353"/>
    </location>
</feature>
<gene>
    <name evidence="3" type="ORF">OBBRIDRAFT_793731</name>
</gene>
<feature type="compositionally biased region" description="Low complexity" evidence="2">
    <location>
        <begin position="657"/>
        <end position="673"/>
    </location>
</feature>
<feature type="region of interest" description="Disordered" evidence="2">
    <location>
        <begin position="524"/>
        <end position="599"/>
    </location>
</feature>
<feature type="coiled-coil region" evidence="1">
    <location>
        <begin position="193"/>
        <end position="220"/>
    </location>
</feature>
<feature type="compositionally biased region" description="Basic and acidic residues" evidence="2">
    <location>
        <begin position="397"/>
        <end position="413"/>
    </location>
</feature>
<evidence type="ECO:0000313" key="4">
    <source>
        <dbReference type="Proteomes" id="UP000250043"/>
    </source>
</evidence>
<protein>
    <submittedName>
        <fullName evidence="3">Uncharacterized protein</fullName>
    </submittedName>
</protein>
<feature type="region of interest" description="Disordered" evidence="2">
    <location>
        <begin position="1"/>
        <end position="80"/>
    </location>
</feature>
<accession>A0A8E2ASA3</accession>
<feature type="compositionally biased region" description="Low complexity" evidence="2">
    <location>
        <begin position="793"/>
        <end position="812"/>
    </location>
</feature>
<name>A0A8E2ASA3_9APHY</name>
<feature type="compositionally biased region" description="Acidic residues" evidence="2">
    <location>
        <begin position="311"/>
        <end position="321"/>
    </location>
</feature>
<feature type="region of interest" description="Disordered" evidence="2">
    <location>
        <begin position="366"/>
        <end position="432"/>
    </location>
</feature>
<feature type="region of interest" description="Disordered" evidence="2">
    <location>
        <begin position="466"/>
        <end position="501"/>
    </location>
</feature>
<dbReference type="EMBL" id="KV722414">
    <property type="protein sequence ID" value="OCH90018.1"/>
    <property type="molecule type" value="Genomic_DNA"/>
</dbReference>
<keyword evidence="4" id="KW-1185">Reference proteome</keyword>
<sequence length="971" mass="104503">MHGEQQLEPAAAPGPVAPSMTLDELIHSMSPSPAPQPPLHDAPSDPTLMPYSSNGIPQSLPQQSQYAQSRPRSASPDPEPLLRMEIDHMRARALYISDPPNPNSNPTFAEKELATMVLRLTAHLATYPDPAQLATQAETIADLTAQRTFLLRGREEERELWSAERESWDRIAEALLMKSRSTGQKDYESERKLGRLQDDNSSLRQKLTDALDRVHALEAELSRLRPLFLVQPALLSDPSQSPGFFQLLPMKEEKEAERDHKKARRKVKREKAPVEISPEIAAAIPINNHVIGNLRDKDVSTAEREAGTEPASEDADGEADPDVQMTSGAGVHPSMLPFSSATAPSTPPPAHSSIVVTPATNVLVASPDGPSTLARPPATPRASSQPPAASNSLHNNAVEKGDASPRKYSDEKGKSRRHRIRAGIPEQERLAPPLLSDARTECLLAAARKIGKARAAVLAGIVRDHEKEKAREEKEREQEREREREQRQGQAANAYPGTVQQRPIGADWDLRWFQDRSNSFDYRNPYSNTLHTSPTRLTASTSVPGSRRGTPTPRPQLPSHLHPSIQHYPHGALHSHNPPRPTHPHQPGHAGPYPQHPVPLVYMQPPLAVPISHGHPQGHVPLSMPMPVATGSGPVLLPIRPGTAWPMPSTPSRRDGANPAAAGSPGSSAATATPLDSLVSAARSMMDEEGPDDTEDTPNDERRRSLRTSVRSGRKGGQAADPDESPVPKKRKVASTAAPPPPTPATKEAGTSRKRRQPKGGTTSQSQEKVAPDKKGKGRSTDDQDDVPHEEATAPSTPVARRAAAAISSTRVPSALDVLAEQAAQERRPAVGSVPSEQRRSASPPRTERSNSQATEREDADLQSPPVPPSALKSGRARTSSPSSRRSPRVETRSPNQNSARNGDAVDTGQSNALDAARPGSTSPAQRVHSERPASGASSSTRSAHSAPPLSIEVISVSATVRESALGGHLV</sequence>
<evidence type="ECO:0000313" key="3">
    <source>
        <dbReference type="EMBL" id="OCH90018.1"/>
    </source>
</evidence>
<feature type="compositionally biased region" description="Basic and acidic residues" evidence="2">
    <location>
        <begin position="466"/>
        <end position="487"/>
    </location>
</feature>
<dbReference type="OrthoDB" id="2143914at2759"/>
<feature type="region of interest" description="Disordered" evidence="2">
    <location>
        <begin position="633"/>
        <end position="673"/>
    </location>
</feature>
<feature type="compositionally biased region" description="Basic and acidic residues" evidence="2">
    <location>
        <begin position="250"/>
        <end position="260"/>
    </location>
</feature>
<feature type="compositionally biased region" description="Basic and acidic residues" evidence="2">
    <location>
        <begin position="770"/>
        <end position="792"/>
    </location>
</feature>
<feature type="region of interest" description="Disordered" evidence="2">
    <location>
        <begin position="685"/>
        <end position="950"/>
    </location>
</feature>
<feature type="compositionally biased region" description="Polar residues" evidence="2">
    <location>
        <begin position="381"/>
        <end position="395"/>
    </location>
</feature>
<keyword evidence="1" id="KW-0175">Coiled coil</keyword>
<dbReference type="AlphaFoldDB" id="A0A8E2ASA3"/>
<feature type="compositionally biased region" description="Polar residues" evidence="2">
    <location>
        <begin position="50"/>
        <end position="72"/>
    </location>
</feature>
<organism evidence="3 4">
    <name type="scientific">Obba rivulosa</name>
    <dbReference type="NCBI Taxonomy" id="1052685"/>
    <lineage>
        <taxon>Eukaryota</taxon>
        <taxon>Fungi</taxon>
        <taxon>Dikarya</taxon>
        <taxon>Basidiomycota</taxon>
        <taxon>Agaricomycotina</taxon>
        <taxon>Agaricomycetes</taxon>
        <taxon>Polyporales</taxon>
        <taxon>Gelatoporiaceae</taxon>
        <taxon>Obba</taxon>
    </lineage>
</organism>
<evidence type="ECO:0000256" key="1">
    <source>
        <dbReference type="SAM" id="Coils"/>
    </source>
</evidence>
<feature type="compositionally biased region" description="Polar residues" evidence="2">
    <location>
        <begin position="524"/>
        <end position="543"/>
    </location>
</feature>
<dbReference type="Proteomes" id="UP000250043">
    <property type="component" value="Unassembled WGS sequence"/>
</dbReference>
<reference evidence="3 4" key="1">
    <citation type="submission" date="2016-07" db="EMBL/GenBank/DDBJ databases">
        <title>Draft genome of the white-rot fungus Obba rivulosa 3A-2.</title>
        <authorList>
            <consortium name="DOE Joint Genome Institute"/>
            <person name="Miettinen O."/>
            <person name="Riley R."/>
            <person name="Acob R."/>
            <person name="Barry K."/>
            <person name="Cullen D."/>
            <person name="De Vries R."/>
            <person name="Hainaut M."/>
            <person name="Hatakka A."/>
            <person name="Henrissat B."/>
            <person name="Hilden K."/>
            <person name="Kuo R."/>
            <person name="Labutti K."/>
            <person name="Lipzen A."/>
            <person name="Makela M.R."/>
            <person name="Sandor L."/>
            <person name="Spatafora J.W."/>
            <person name="Grigoriev I.V."/>
            <person name="Hibbett D.S."/>
        </authorList>
    </citation>
    <scope>NUCLEOTIDE SEQUENCE [LARGE SCALE GENOMIC DNA]</scope>
    <source>
        <strain evidence="3 4">3A-2</strain>
    </source>
</reference>
<feature type="compositionally biased region" description="Acidic residues" evidence="2">
    <location>
        <begin position="687"/>
        <end position="698"/>
    </location>
</feature>
<feature type="region of interest" description="Disordered" evidence="2">
    <location>
        <begin position="249"/>
        <end position="273"/>
    </location>
</feature>
<evidence type="ECO:0000256" key="2">
    <source>
        <dbReference type="SAM" id="MobiDB-lite"/>
    </source>
</evidence>